<dbReference type="Pfam" id="PF02734">
    <property type="entry name" value="Dak2"/>
    <property type="match status" value="1"/>
</dbReference>
<evidence type="ECO:0000256" key="1">
    <source>
        <dbReference type="ARBA" id="ARBA00022679"/>
    </source>
</evidence>
<evidence type="ECO:0000313" key="5">
    <source>
        <dbReference type="Proteomes" id="UP001501218"/>
    </source>
</evidence>
<dbReference type="GO" id="GO:0016301">
    <property type="term" value="F:kinase activity"/>
    <property type="evidence" value="ECO:0007669"/>
    <property type="project" value="UniProtKB-KW"/>
</dbReference>
<dbReference type="InterPro" id="IPR036117">
    <property type="entry name" value="DhaL_dom_sf"/>
</dbReference>
<keyword evidence="1" id="KW-0808">Transferase</keyword>
<keyword evidence="5" id="KW-1185">Reference proteome</keyword>
<reference evidence="4 5" key="1">
    <citation type="journal article" date="2019" name="Int. J. Syst. Evol. Microbiol.">
        <title>The Global Catalogue of Microorganisms (GCM) 10K type strain sequencing project: providing services to taxonomists for standard genome sequencing and annotation.</title>
        <authorList>
            <consortium name="The Broad Institute Genomics Platform"/>
            <consortium name="The Broad Institute Genome Sequencing Center for Infectious Disease"/>
            <person name="Wu L."/>
            <person name="Ma J."/>
        </authorList>
    </citation>
    <scope>NUCLEOTIDE SEQUENCE [LARGE SCALE GENOMIC DNA]</scope>
    <source>
        <strain evidence="4 5">JCM 16221</strain>
    </source>
</reference>
<dbReference type="PROSITE" id="PS51480">
    <property type="entry name" value="DHAL"/>
    <property type="match status" value="1"/>
</dbReference>
<protein>
    <submittedName>
        <fullName evidence="4">Dihydroxyacetone kinase subunit DhaL</fullName>
    </submittedName>
</protein>
<name>A0ABN3GBM5_9PSEU</name>
<dbReference type="NCBIfam" id="TIGR02365">
    <property type="entry name" value="dha_L_ycgS"/>
    <property type="match status" value="1"/>
</dbReference>
<dbReference type="PANTHER" id="PTHR28629">
    <property type="entry name" value="TRIOKINASE/FMN CYCLASE"/>
    <property type="match status" value="1"/>
</dbReference>
<gene>
    <name evidence="4" type="primary">dhaL</name>
    <name evidence="4" type="ORF">GCM10009854_26770</name>
</gene>
<dbReference type="RefSeq" id="WP_344131065.1">
    <property type="nucleotide sequence ID" value="NZ_BAAARA010000008.1"/>
</dbReference>
<dbReference type="SMART" id="SM01120">
    <property type="entry name" value="Dak2"/>
    <property type="match status" value="1"/>
</dbReference>
<evidence type="ECO:0000256" key="2">
    <source>
        <dbReference type="ARBA" id="ARBA00022777"/>
    </source>
</evidence>
<dbReference type="Gene3D" id="1.25.40.340">
    <property type="match status" value="1"/>
</dbReference>
<dbReference type="EMBL" id="BAAARA010000008">
    <property type="protein sequence ID" value="GAA2348133.1"/>
    <property type="molecule type" value="Genomic_DNA"/>
</dbReference>
<evidence type="ECO:0000313" key="4">
    <source>
        <dbReference type="EMBL" id="GAA2348133.1"/>
    </source>
</evidence>
<proteinExistence type="predicted"/>
<keyword evidence="2 4" id="KW-0418">Kinase</keyword>
<comment type="caution">
    <text evidence="4">The sequence shown here is derived from an EMBL/GenBank/DDBJ whole genome shotgun (WGS) entry which is preliminary data.</text>
</comment>
<feature type="domain" description="DhaL" evidence="3">
    <location>
        <begin position="6"/>
        <end position="206"/>
    </location>
</feature>
<dbReference type="SUPFAM" id="SSF101473">
    <property type="entry name" value="DhaL-like"/>
    <property type="match status" value="1"/>
</dbReference>
<accession>A0ABN3GBM5</accession>
<dbReference type="PANTHER" id="PTHR28629:SF4">
    <property type="entry name" value="TRIOKINASE_FMN CYCLASE"/>
    <property type="match status" value="1"/>
</dbReference>
<dbReference type="Proteomes" id="UP001501218">
    <property type="component" value="Unassembled WGS sequence"/>
</dbReference>
<evidence type="ECO:0000259" key="3">
    <source>
        <dbReference type="PROSITE" id="PS51480"/>
    </source>
</evidence>
<dbReference type="InterPro" id="IPR004007">
    <property type="entry name" value="DhaL_dom"/>
</dbReference>
<dbReference type="InterPro" id="IPR050861">
    <property type="entry name" value="Dihydroxyacetone_Kinase"/>
</dbReference>
<dbReference type="InterPro" id="IPR012737">
    <property type="entry name" value="DhaK_L_YcgS"/>
</dbReference>
<organism evidence="4 5">
    <name type="scientific">Saccharopolyspora halophila</name>
    <dbReference type="NCBI Taxonomy" id="405551"/>
    <lineage>
        <taxon>Bacteria</taxon>
        <taxon>Bacillati</taxon>
        <taxon>Actinomycetota</taxon>
        <taxon>Actinomycetes</taxon>
        <taxon>Pseudonocardiales</taxon>
        <taxon>Pseudonocardiaceae</taxon>
        <taxon>Saccharopolyspora</taxon>
    </lineage>
</organism>
<sequence length="212" mass="21226">MGCTAKDVIAALRAGAAVVAEHRDELIQLDREIGDADHGENMERGFRAVVDKLDTSAPETPGAALKLAATVLISTVGGASGPLYGTALLRAASAAGDAEELDATAVAKLLRAGVDGVVARGKAELGDKTMIDALSPAADAAGSVAESEADGVKALAAGAEAAHEGARNTEPMVARKGRASYLGDRSAGHVDPGARSTALLLSAFAESARARS</sequence>